<keyword evidence="13 14" id="KW-0326">Glycosidase</keyword>
<dbReference type="Gene3D" id="1.10.1670.10">
    <property type="entry name" value="Helix-hairpin-Helix base-excision DNA repair enzymes (C-terminal)"/>
    <property type="match status" value="1"/>
</dbReference>
<accession>A0A7M2RG33</accession>
<evidence type="ECO:0000256" key="4">
    <source>
        <dbReference type="ARBA" id="ARBA00012045"/>
    </source>
</evidence>
<reference evidence="16 17" key="1">
    <citation type="submission" date="2020-10" db="EMBL/GenBank/DDBJ databases">
        <title>Blautia liquoris sp.nov., isolated from the mud in a fermentation cellar used for the production of Chinese strong-flavoured liquor.</title>
        <authorList>
            <person name="Lu L."/>
        </authorList>
    </citation>
    <scope>NUCLEOTIDE SEQUENCE [LARGE SCALE GENOMIC DNA]</scope>
    <source>
        <strain evidence="16 17">LZLJ-3</strain>
    </source>
</reference>
<evidence type="ECO:0000256" key="3">
    <source>
        <dbReference type="ARBA" id="ARBA00008343"/>
    </source>
</evidence>
<dbReference type="SUPFAM" id="SSF55811">
    <property type="entry name" value="Nudix"/>
    <property type="match status" value="1"/>
</dbReference>
<keyword evidence="8 14" id="KW-0227">DNA damage</keyword>
<evidence type="ECO:0000256" key="1">
    <source>
        <dbReference type="ARBA" id="ARBA00000843"/>
    </source>
</evidence>
<evidence type="ECO:0000256" key="2">
    <source>
        <dbReference type="ARBA" id="ARBA00002933"/>
    </source>
</evidence>
<evidence type="ECO:0000256" key="13">
    <source>
        <dbReference type="ARBA" id="ARBA00023295"/>
    </source>
</evidence>
<comment type="cofactor">
    <cofactor evidence="14">
        <name>[4Fe-4S] cluster</name>
        <dbReference type="ChEBI" id="CHEBI:49883"/>
    </cofactor>
    <text evidence="14">Binds 1 [4Fe-4S] cluster.</text>
</comment>
<dbReference type="InterPro" id="IPR011257">
    <property type="entry name" value="DNA_glycosylase"/>
</dbReference>
<dbReference type="InterPro" id="IPR003265">
    <property type="entry name" value="HhH-GPD_domain"/>
</dbReference>
<keyword evidence="11" id="KW-0411">Iron-sulfur</keyword>
<dbReference type="GO" id="GO:0006298">
    <property type="term" value="P:mismatch repair"/>
    <property type="evidence" value="ECO:0007669"/>
    <property type="project" value="TreeGrafter"/>
</dbReference>
<dbReference type="Proteomes" id="UP000593601">
    <property type="component" value="Chromosome"/>
</dbReference>
<dbReference type="InterPro" id="IPR004036">
    <property type="entry name" value="Endonuclease-III-like_CS2"/>
</dbReference>
<dbReference type="CDD" id="cd03431">
    <property type="entry name" value="NUDIX_DNA_Glycosylase_C-MutY"/>
    <property type="match status" value="1"/>
</dbReference>
<dbReference type="EC" id="3.2.2.31" evidence="4 14"/>
<keyword evidence="6" id="KW-0004">4Fe-4S</keyword>
<dbReference type="InterPro" id="IPR023170">
    <property type="entry name" value="HhH_base_excis_C"/>
</dbReference>
<dbReference type="Gene3D" id="3.90.79.10">
    <property type="entry name" value="Nucleoside Triphosphate Pyrophosphohydrolase"/>
    <property type="match status" value="1"/>
</dbReference>
<dbReference type="GO" id="GO:0006284">
    <property type="term" value="P:base-excision repair"/>
    <property type="evidence" value="ECO:0007669"/>
    <property type="project" value="UniProtKB-UniRule"/>
</dbReference>
<sequence>MLEKIVEPLLMWYDKNKRILPWRETFDAYDIWISEIMLQQTRVEAVKPYFLRFKTALPKMEDLASCPEDRLLKLWEGLGYYNRVRNMQKAAIQVVEKYNGKLPADYELLKTLPGIGNYTAGAIASIAYKIPVPAVDGNVLRVIARISENDDDIMKQSMKNRVQADLMKVMPKSDPGAFNQALMELGAVVCIPNGSPHCMVCPIAESCKARKGGRIDKYPVKGKAKARRLEKHTILLIQDGSRIALHKRPSRGLLAGLYEFPNLDGYKSRDEVLEQVKDYGLSPLRIQSLPKAKHIFSHVEWDMMGYAVQVSELDHPKDEKMLFVETEQTEKNYPVPRAYSAYARYVNLNLGRDKI</sequence>
<comment type="similarity">
    <text evidence="3 14">Belongs to the Nth/MutY family.</text>
</comment>
<comment type="catalytic activity">
    <reaction evidence="1 14">
        <text>Hydrolyzes free adenine bases from 7,8-dihydro-8-oxoguanine:adenine mismatched double-stranded DNA, leaving an apurinic site.</text>
        <dbReference type="EC" id="3.2.2.31"/>
    </reaction>
</comment>
<dbReference type="Pfam" id="PF00730">
    <property type="entry name" value="HhH-GPD"/>
    <property type="match status" value="1"/>
</dbReference>
<dbReference type="PANTHER" id="PTHR42944">
    <property type="entry name" value="ADENINE DNA GLYCOSYLASE"/>
    <property type="match status" value="1"/>
</dbReference>
<dbReference type="NCBIfam" id="TIGR01084">
    <property type="entry name" value="mutY"/>
    <property type="match status" value="1"/>
</dbReference>
<name>A0A7M2RG33_9FIRM</name>
<evidence type="ECO:0000313" key="16">
    <source>
        <dbReference type="EMBL" id="QOV18290.1"/>
    </source>
</evidence>
<gene>
    <name evidence="16" type="primary">mutY</name>
    <name evidence="16" type="ORF">INP51_09665</name>
</gene>
<dbReference type="GO" id="GO:0000701">
    <property type="term" value="F:purine-specific mismatch base pair DNA N-glycosylase activity"/>
    <property type="evidence" value="ECO:0007669"/>
    <property type="project" value="UniProtKB-EC"/>
</dbReference>
<dbReference type="KEGG" id="bliq:INP51_09665"/>
<dbReference type="Gene3D" id="1.10.340.30">
    <property type="entry name" value="Hypothetical protein, domain 2"/>
    <property type="match status" value="1"/>
</dbReference>
<dbReference type="CDD" id="cd00056">
    <property type="entry name" value="ENDO3c"/>
    <property type="match status" value="1"/>
</dbReference>
<dbReference type="PROSITE" id="PS01155">
    <property type="entry name" value="ENDONUCLEASE_III_2"/>
    <property type="match status" value="1"/>
</dbReference>
<keyword evidence="7" id="KW-0479">Metal-binding</keyword>
<evidence type="ECO:0000313" key="17">
    <source>
        <dbReference type="Proteomes" id="UP000593601"/>
    </source>
</evidence>
<dbReference type="GO" id="GO:0046872">
    <property type="term" value="F:metal ion binding"/>
    <property type="evidence" value="ECO:0007669"/>
    <property type="project" value="UniProtKB-UniRule"/>
</dbReference>
<dbReference type="EMBL" id="CP063304">
    <property type="protein sequence ID" value="QOV18290.1"/>
    <property type="molecule type" value="Genomic_DNA"/>
</dbReference>
<dbReference type="SUPFAM" id="SSF48150">
    <property type="entry name" value="DNA-glycosylase"/>
    <property type="match status" value="1"/>
</dbReference>
<evidence type="ECO:0000256" key="14">
    <source>
        <dbReference type="RuleBase" id="RU365096"/>
    </source>
</evidence>
<dbReference type="InterPro" id="IPR005760">
    <property type="entry name" value="A/G_AdeGlyc_MutY"/>
</dbReference>
<dbReference type="InterPro" id="IPR015797">
    <property type="entry name" value="NUDIX_hydrolase-like_dom_sf"/>
</dbReference>
<dbReference type="InterPro" id="IPR000445">
    <property type="entry name" value="HhH_motif"/>
</dbReference>
<keyword evidence="9" id="KW-0378">Hydrolase</keyword>
<evidence type="ECO:0000256" key="5">
    <source>
        <dbReference type="ARBA" id="ARBA00022023"/>
    </source>
</evidence>
<keyword evidence="12" id="KW-0234">DNA repair</keyword>
<dbReference type="FunFam" id="1.10.340.30:FF:000002">
    <property type="entry name" value="Adenine DNA glycosylase"/>
    <property type="match status" value="1"/>
</dbReference>
<keyword evidence="10 14" id="KW-0408">Iron</keyword>
<evidence type="ECO:0000256" key="12">
    <source>
        <dbReference type="ARBA" id="ARBA00023204"/>
    </source>
</evidence>
<dbReference type="SMART" id="SM00478">
    <property type="entry name" value="ENDO3c"/>
    <property type="match status" value="1"/>
</dbReference>
<dbReference type="InterPro" id="IPR029119">
    <property type="entry name" value="MutY_C"/>
</dbReference>
<dbReference type="Pfam" id="PF14815">
    <property type="entry name" value="NUDIX_4"/>
    <property type="match status" value="1"/>
</dbReference>
<evidence type="ECO:0000259" key="15">
    <source>
        <dbReference type="SMART" id="SM00478"/>
    </source>
</evidence>
<evidence type="ECO:0000256" key="7">
    <source>
        <dbReference type="ARBA" id="ARBA00022723"/>
    </source>
</evidence>
<dbReference type="PANTHER" id="PTHR42944:SF1">
    <property type="entry name" value="ADENINE DNA GLYCOSYLASE"/>
    <property type="match status" value="1"/>
</dbReference>
<evidence type="ECO:0000256" key="8">
    <source>
        <dbReference type="ARBA" id="ARBA00022763"/>
    </source>
</evidence>
<dbReference type="GO" id="GO:0034039">
    <property type="term" value="F:8-oxo-7,8-dihydroguanine DNA N-glycosylase activity"/>
    <property type="evidence" value="ECO:0007669"/>
    <property type="project" value="TreeGrafter"/>
</dbReference>
<keyword evidence="17" id="KW-1185">Reference proteome</keyword>
<evidence type="ECO:0000256" key="6">
    <source>
        <dbReference type="ARBA" id="ARBA00022485"/>
    </source>
</evidence>
<dbReference type="GO" id="GO:0035485">
    <property type="term" value="F:adenine/guanine mispair binding"/>
    <property type="evidence" value="ECO:0007669"/>
    <property type="project" value="TreeGrafter"/>
</dbReference>
<protein>
    <recommendedName>
        <fullName evidence="5 14">Adenine DNA glycosylase</fullName>
        <ecNumber evidence="4 14">3.2.2.31</ecNumber>
    </recommendedName>
</protein>
<organism evidence="16 17">
    <name type="scientific">Blautia liquoris</name>
    <dbReference type="NCBI Taxonomy" id="2779518"/>
    <lineage>
        <taxon>Bacteria</taxon>
        <taxon>Bacillati</taxon>
        <taxon>Bacillota</taxon>
        <taxon>Clostridia</taxon>
        <taxon>Lachnospirales</taxon>
        <taxon>Lachnospiraceae</taxon>
        <taxon>Blautia</taxon>
    </lineage>
</organism>
<evidence type="ECO:0000256" key="11">
    <source>
        <dbReference type="ARBA" id="ARBA00023014"/>
    </source>
</evidence>
<dbReference type="GO" id="GO:0051539">
    <property type="term" value="F:4 iron, 4 sulfur cluster binding"/>
    <property type="evidence" value="ECO:0007669"/>
    <property type="project" value="UniProtKB-UniRule"/>
</dbReference>
<dbReference type="RefSeq" id="WP_193734652.1">
    <property type="nucleotide sequence ID" value="NZ_CP063304.1"/>
</dbReference>
<evidence type="ECO:0000256" key="10">
    <source>
        <dbReference type="ARBA" id="ARBA00023004"/>
    </source>
</evidence>
<dbReference type="Pfam" id="PF00633">
    <property type="entry name" value="HHH"/>
    <property type="match status" value="1"/>
</dbReference>
<feature type="domain" description="HhH-GPD" evidence="15">
    <location>
        <begin position="37"/>
        <end position="188"/>
    </location>
</feature>
<dbReference type="AlphaFoldDB" id="A0A7M2RG33"/>
<dbReference type="InterPro" id="IPR044298">
    <property type="entry name" value="MIG/MutY"/>
</dbReference>
<proteinExistence type="inferred from homology"/>
<comment type="function">
    <text evidence="2">Adenine glycosylase active on G-A mispairs. MutY also corrects error-prone DNA synthesis past GO lesions which are due to the oxidatively damaged form of guanine: 7,8-dihydro-8-oxoguanine (8-oxo-dGTP).</text>
</comment>
<evidence type="ECO:0000256" key="9">
    <source>
        <dbReference type="ARBA" id="ARBA00022801"/>
    </source>
</evidence>
<dbReference type="GO" id="GO:0032357">
    <property type="term" value="F:oxidized purine DNA binding"/>
    <property type="evidence" value="ECO:0007669"/>
    <property type="project" value="TreeGrafter"/>
</dbReference>